<evidence type="ECO:0000313" key="3">
    <source>
        <dbReference type="Proteomes" id="UP000799766"/>
    </source>
</evidence>
<reference evidence="2" key="1">
    <citation type="journal article" date="2020" name="Stud. Mycol.">
        <title>101 Dothideomycetes genomes: a test case for predicting lifestyles and emergence of pathogens.</title>
        <authorList>
            <person name="Haridas S."/>
            <person name="Albert R."/>
            <person name="Binder M."/>
            <person name="Bloem J."/>
            <person name="Labutti K."/>
            <person name="Salamov A."/>
            <person name="Andreopoulos B."/>
            <person name="Baker S."/>
            <person name="Barry K."/>
            <person name="Bills G."/>
            <person name="Bluhm B."/>
            <person name="Cannon C."/>
            <person name="Castanera R."/>
            <person name="Culley D."/>
            <person name="Daum C."/>
            <person name="Ezra D."/>
            <person name="Gonzalez J."/>
            <person name="Henrissat B."/>
            <person name="Kuo A."/>
            <person name="Liang C."/>
            <person name="Lipzen A."/>
            <person name="Lutzoni F."/>
            <person name="Magnuson J."/>
            <person name="Mondo S."/>
            <person name="Nolan M."/>
            <person name="Ohm R."/>
            <person name="Pangilinan J."/>
            <person name="Park H.-J."/>
            <person name="Ramirez L."/>
            <person name="Alfaro M."/>
            <person name="Sun H."/>
            <person name="Tritt A."/>
            <person name="Yoshinaga Y."/>
            <person name="Zwiers L.-H."/>
            <person name="Turgeon B."/>
            <person name="Goodwin S."/>
            <person name="Spatafora J."/>
            <person name="Crous P."/>
            <person name="Grigoriev I."/>
        </authorList>
    </citation>
    <scope>NUCLEOTIDE SEQUENCE</scope>
    <source>
        <strain evidence="2">ATCC 16933</strain>
    </source>
</reference>
<evidence type="ECO:0000313" key="2">
    <source>
        <dbReference type="EMBL" id="KAF2455977.1"/>
    </source>
</evidence>
<gene>
    <name evidence="2" type="ORF">BDY21DRAFT_349267</name>
</gene>
<sequence>MYRHRHISLLVPPQHSTHVTNDYGQGLPYPRDHSPFVPRQIGSYIEGPAKQTHQRPI</sequence>
<protein>
    <submittedName>
        <fullName evidence="2">Uncharacterized protein</fullName>
    </submittedName>
</protein>
<dbReference type="AlphaFoldDB" id="A0A6A6NWZ0"/>
<organism evidence="2 3">
    <name type="scientific">Lineolata rhizophorae</name>
    <dbReference type="NCBI Taxonomy" id="578093"/>
    <lineage>
        <taxon>Eukaryota</taxon>
        <taxon>Fungi</taxon>
        <taxon>Dikarya</taxon>
        <taxon>Ascomycota</taxon>
        <taxon>Pezizomycotina</taxon>
        <taxon>Dothideomycetes</taxon>
        <taxon>Dothideomycetes incertae sedis</taxon>
        <taxon>Lineolatales</taxon>
        <taxon>Lineolataceae</taxon>
        <taxon>Lineolata</taxon>
    </lineage>
</organism>
<dbReference type="Proteomes" id="UP000799766">
    <property type="component" value="Unassembled WGS sequence"/>
</dbReference>
<feature type="compositionally biased region" description="Polar residues" evidence="1">
    <location>
        <begin position="14"/>
        <end position="23"/>
    </location>
</feature>
<evidence type="ECO:0000256" key="1">
    <source>
        <dbReference type="SAM" id="MobiDB-lite"/>
    </source>
</evidence>
<keyword evidence="3" id="KW-1185">Reference proteome</keyword>
<name>A0A6A6NWZ0_9PEZI</name>
<feature type="region of interest" description="Disordered" evidence="1">
    <location>
        <begin position="13"/>
        <end position="34"/>
    </location>
</feature>
<accession>A0A6A6NWZ0</accession>
<proteinExistence type="predicted"/>
<dbReference type="EMBL" id="MU001685">
    <property type="protein sequence ID" value="KAF2455977.1"/>
    <property type="molecule type" value="Genomic_DNA"/>
</dbReference>